<evidence type="ECO:0000313" key="1">
    <source>
        <dbReference type="EMBL" id="CAJ0571721.1"/>
    </source>
</evidence>
<feature type="non-terminal residue" evidence="1">
    <location>
        <position position="1"/>
    </location>
</feature>
<name>A0AA36FYQ8_9BILA</name>
<accession>A0AA36FYQ8</accession>
<keyword evidence="2" id="KW-1185">Reference proteome</keyword>
<dbReference type="AlphaFoldDB" id="A0AA36FYQ8"/>
<dbReference type="EMBL" id="CATQJA010002580">
    <property type="protein sequence ID" value="CAJ0571721.1"/>
    <property type="molecule type" value="Genomic_DNA"/>
</dbReference>
<proteinExistence type="predicted"/>
<protein>
    <submittedName>
        <fullName evidence="1">Uncharacterized protein</fullName>
    </submittedName>
</protein>
<comment type="caution">
    <text evidence="1">The sequence shown here is derived from an EMBL/GenBank/DDBJ whole genome shotgun (WGS) entry which is preliminary data.</text>
</comment>
<gene>
    <name evidence="1" type="ORF">MSPICULIGERA_LOCUS10121</name>
</gene>
<evidence type="ECO:0000313" key="2">
    <source>
        <dbReference type="Proteomes" id="UP001177023"/>
    </source>
</evidence>
<dbReference type="Proteomes" id="UP001177023">
    <property type="component" value="Unassembled WGS sequence"/>
</dbReference>
<reference evidence="1" key="1">
    <citation type="submission" date="2023-06" db="EMBL/GenBank/DDBJ databases">
        <authorList>
            <person name="Delattre M."/>
        </authorList>
    </citation>
    <scope>NUCLEOTIDE SEQUENCE</scope>
    <source>
        <strain evidence="1">AF72</strain>
    </source>
</reference>
<organism evidence="1 2">
    <name type="scientific">Mesorhabditis spiculigera</name>
    <dbReference type="NCBI Taxonomy" id="96644"/>
    <lineage>
        <taxon>Eukaryota</taxon>
        <taxon>Metazoa</taxon>
        <taxon>Ecdysozoa</taxon>
        <taxon>Nematoda</taxon>
        <taxon>Chromadorea</taxon>
        <taxon>Rhabditida</taxon>
        <taxon>Rhabditina</taxon>
        <taxon>Rhabditomorpha</taxon>
        <taxon>Rhabditoidea</taxon>
        <taxon>Rhabditidae</taxon>
        <taxon>Mesorhabditinae</taxon>
        <taxon>Mesorhabditis</taxon>
    </lineage>
</organism>
<sequence length="203" mass="22528">MQDVREDLPSTFNRMLSQEFVWRDASGNESPVSNYTFVLLHTPDRPSFPQALAGRPVKFGANENYTLFLRAVNNAVDATNWTTWASEFTKNRIASGVTSNYQSLLMESFPVGKTYVAAELRDDLCLQNTTIQSEGAAMSQGVNLCSTHLYVSQDFQNIPSLFMIYPQIGQFFSNGGGTWPGCCTHMNGKRTCLCGVWSGPPDL</sequence>